<feature type="domain" description="Prepilin type IV endopeptidase peptidase" evidence="2">
    <location>
        <begin position="14"/>
        <end position="105"/>
    </location>
</feature>
<keyword evidence="4" id="KW-1185">Reference proteome</keyword>
<evidence type="ECO:0000259" key="2">
    <source>
        <dbReference type="Pfam" id="PF01478"/>
    </source>
</evidence>
<keyword evidence="1" id="KW-0812">Transmembrane</keyword>
<accession>A0ABR9BLL0</accession>
<sequence length="149" mass="15833">MADTGIVVAQGLAALMFSWLVVTDVTERRIPNVTIVVLLILSVLLVPFSLMNVLVSIACLILGLAAYAKGWLGAGDSKLLAVCLYAAQDHWPECLLVTALSGGVLSLAYLARNRLLLAWKPAYPAVRTVPYGVAITLGALMSTPLILFP</sequence>
<feature type="transmembrane region" description="Helical" evidence="1">
    <location>
        <begin position="94"/>
        <end position="111"/>
    </location>
</feature>
<dbReference type="Proteomes" id="UP000649768">
    <property type="component" value="Unassembled WGS sequence"/>
</dbReference>
<gene>
    <name evidence="3" type="ORF">IFO68_12300</name>
</gene>
<protein>
    <submittedName>
        <fullName evidence="3">Prepilin peptidase</fullName>
    </submittedName>
</protein>
<keyword evidence="1" id="KW-1133">Transmembrane helix</keyword>
<evidence type="ECO:0000256" key="1">
    <source>
        <dbReference type="SAM" id="Phobius"/>
    </source>
</evidence>
<dbReference type="InterPro" id="IPR000045">
    <property type="entry name" value="Prepilin_IV_endopep_pep"/>
</dbReference>
<proteinExistence type="predicted"/>
<dbReference type="Gene3D" id="1.20.120.1220">
    <property type="match status" value="1"/>
</dbReference>
<evidence type="ECO:0000313" key="4">
    <source>
        <dbReference type="Proteomes" id="UP000649768"/>
    </source>
</evidence>
<organism evidence="3 4">
    <name type="scientific">Photobacterium arenosum</name>
    <dbReference type="NCBI Taxonomy" id="2774143"/>
    <lineage>
        <taxon>Bacteria</taxon>
        <taxon>Pseudomonadati</taxon>
        <taxon>Pseudomonadota</taxon>
        <taxon>Gammaproteobacteria</taxon>
        <taxon>Vibrionales</taxon>
        <taxon>Vibrionaceae</taxon>
        <taxon>Photobacterium</taxon>
    </lineage>
</organism>
<dbReference type="RefSeq" id="WP_192016293.1">
    <property type="nucleotide sequence ID" value="NZ_JACYTP010000007.1"/>
</dbReference>
<feature type="transmembrane region" description="Helical" evidence="1">
    <location>
        <begin position="131"/>
        <end position="148"/>
    </location>
</feature>
<feature type="transmembrane region" description="Helical" evidence="1">
    <location>
        <begin position="6"/>
        <end position="23"/>
    </location>
</feature>
<evidence type="ECO:0000313" key="3">
    <source>
        <dbReference type="EMBL" id="MBD8513452.1"/>
    </source>
</evidence>
<keyword evidence="1" id="KW-0472">Membrane</keyword>
<comment type="caution">
    <text evidence="3">The sequence shown here is derived from an EMBL/GenBank/DDBJ whole genome shotgun (WGS) entry which is preliminary data.</text>
</comment>
<dbReference type="Pfam" id="PF01478">
    <property type="entry name" value="Peptidase_A24"/>
    <property type="match status" value="1"/>
</dbReference>
<name>A0ABR9BLL0_9GAMM</name>
<feature type="transmembrane region" description="Helical" evidence="1">
    <location>
        <begin position="35"/>
        <end position="64"/>
    </location>
</feature>
<reference evidence="3 4" key="1">
    <citation type="submission" date="2020-09" db="EMBL/GenBank/DDBJ databases">
        <title>Photobacterium sp. CAU 1568 isolated from sand of Sido Beach.</title>
        <authorList>
            <person name="Kim W."/>
        </authorList>
    </citation>
    <scope>NUCLEOTIDE SEQUENCE [LARGE SCALE GENOMIC DNA]</scope>
    <source>
        <strain evidence="3 4">CAU 1568</strain>
    </source>
</reference>
<dbReference type="EMBL" id="JACYTP010000007">
    <property type="protein sequence ID" value="MBD8513452.1"/>
    <property type="molecule type" value="Genomic_DNA"/>
</dbReference>